<accession>R4X8N6</accession>
<dbReference type="InterPro" id="IPR004136">
    <property type="entry name" value="NMO"/>
</dbReference>
<protein>
    <submittedName>
        <fullName evidence="4">Nitronate monooxygenase</fullName>
    </submittedName>
</protein>
<dbReference type="EMBL" id="CAHR02000066">
    <property type="protein sequence ID" value="CCG81993.1"/>
    <property type="molecule type" value="Genomic_DNA"/>
</dbReference>
<gene>
    <name evidence="4" type="ORF">TAPDE_001903</name>
</gene>
<dbReference type="Pfam" id="PF03060">
    <property type="entry name" value="NMO"/>
    <property type="match status" value="1"/>
</dbReference>
<evidence type="ECO:0000256" key="1">
    <source>
        <dbReference type="ARBA" id="ARBA00022630"/>
    </source>
</evidence>
<keyword evidence="1" id="KW-0285">Flavoprotein</keyword>
<evidence type="ECO:0000313" key="4">
    <source>
        <dbReference type="EMBL" id="CCG81993.1"/>
    </source>
</evidence>
<keyword evidence="4" id="KW-0503">Monooxygenase</keyword>
<evidence type="ECO:0000256" key="2">
    <source>
        <dbReference type="ARBA" id="ARBA00022643"/>
    </source>
</evidence>
<dbReference type="PANTHER" id="PTHR32332:SF31">
    <property type="entry name" value="2-NITROPROPANE DIOXYGENASE FAMILY, PUTATIVE (AFU_ORTHOLOGUE AFUA_2G09850)-RELATED"/>
    <property type="match status" value="1"/>
</dbReference>
<dbReference type="Gene3D" id="3.20.20.70">
    <property type="entry name" value="Aldolase class I"/>
    <property type="match status" value="1"/>
</dbReference>
<keyword evidence="5" id="KW-1185">Reference proteome</keyword>
<evidence type="ECO:0000313" key="5">
    <source>
        <dbReference type="Proteomes" id="UP000013776"/>
    </source>
</evidence>
<dbReference type="OrthoDB" id="2349068at2759"/>
<evidence type="ECO:0000256" key="3">
    <source>
        <dbReference type="ARBA" id="ARBA00023002"/>
    </source>
</evidence>
<dbReference type="VEuPathDB" id="FungiDB:TAPDE_001903"/>
<organism evidence="4 5">
    <name type="scientific">Taphrina deformans (strain PYCC 5710 / ATCC 11124 / CBS 356.35 / IMI 108563 / JCM 9778 / NBRC 8474)</name>
    <name type="common">Peach leaf curl fungus</name>
    <name type="synonym">Lalaria deformans</name>
    <dbReference type="NCBI Taxonomy" id="1097556"/>
    <lineage>
        <taxon>Eukaryota</taxon>
        <taxon>Fungi</taxon>
        <taxon>Dikarya</taxon>
        <taxon>Ascomycota</taxon>
        <taxon>Taphrinomycotina</taxon>
        <taxon>Taphrinomycetes</taxon>
        <taxon>Taphrinales</taxon>
        <taxon>Taphrinaceae</taxon>
        <taxon>Taphrina</taxon>
    </lineage>
</organism>
<sequence length="329" mass="34937">MSVNRLFSSIRYPIFGAPMANVSGSAVAAAVSRAGGLGLIGGGYSTDKLRKDVMDAVETLKDEPYNIGFGVLTFSIKDQSIVHDILRDVEESGKVNSVWLFGGDEEKWIPGLKRDFPELVVMVQVHNVQAAQRMVECGADVIVAQGSDSGGHGGAESSSIISLVPEIVKSCPGVPVLAAGGISNGQGIFAALSLGAAGVVLGTRFMLSQESLLPQKAKEVACRAKDGGRTTVQTRLYDEMRGTTDWPMNFTGRAIRNKTIEESLTGREEAELKEAYKTAVGAEDYSRVVCWAGTGVGLVNDILPAAQIVTNLVKEYNEAVQKAPASWNV</sequence>
<proteinExistence type="predicted"/>
<comment type="caution">
    <text evidence="4">The sequence shown here is derived from an EMBL/GenBank/DDBJ whole genome shotgun (WGS) entry which is preliminary data.</text>
</comment>
<dbReference type="GO" id="GO:0018580">
    <property type="term" value="F:nitronate monooxygenase activity"/>
    <property type="evidence" value="ECO:0007669"/>
    <property type="project" value="InterPro"/>
</dbReference>
<dbReference type="SUPFAM" id="SSF51412">
    <property type="entry name" value="Inosine monophosphate dehydrogenase (IMPDH)"/>
    <property type="match status" value="1"/>
</dbReference>
<dbReference type="eggNOG" id="ENOG502RHJM">
    <property type="taxonomic scope" value="Eukaryota"/>
</dbReference>
<dbReference type="PANTHER" id="PTHR32332">
    <property type="entry name" value="2-NITROPROPANE DIOXYGENASE"/>
    <property type="match status" value="1"/>
</dbReference>
<reference evidence="4 5" key="1">
    <citation type="journal article" date="2013" name="MBio">
        <title>Genome sequencing of the plant pathogen Taphrina deformans, the causal agent of peach leaf curl.</title>
        <authorList>
            <person name="Cisse O.H."/>
            <person name="Almeida J.M.G.C.F."/>
            <person name="Fonseca A."/>
            <person name="Kumar A.A."/>
            <person name="Salojaervi J."/>
            <person name="Overmyer K."/>
            <person name="Hauser P.M."/>
            <person name="Pagni M."/>
        </authorList>
    </citation>
    <scope>NUCLEOTIDE SEQUENCE [LARGE SCALE GENOMIC DNA]</scope>
    <source>
        <strain evidence="5">PYCC 5710 / ATCC 11124 / CBS 356.35 / IMI 108563 / JCM 9778 / NBRC 8474</strain>
    </source>
</reference>
<dbReference type="STRING" id="1097556.R4X8N6"/>
<keyword evidence="3" id="KW-0560">Oxidoreductase</keyword>
<dbReference type="CDD" id="cd04730">
    <property type="entry name" value="NPD_like"/>
    <property type="match status" value="1"/>
</dbReference>
<dbReference type="InterPro" id="IPR013785">
    <property type="entry name" value="Aldolase_TIM"/>
</dbReference>
<dbReference type="AlphaFoldDB" id="R4X8N6"/>
<keyword evidence="2" id="KW-0288">FMN</keyword>
<name>R4X8N6_TAPDE</name>
<dbReference type="Proteomes" id="UP000013776">
    <property type="component" value="Unassembled WGS sequence"/>
</dbReference>